<dbReference type="AlphaFoldDB" id="A0A6C0BFA4"/>
<sequence>MSVVYEKDLIKIYDKTKYWLYVLKLEQWKILRSNFKKKHMYISSYDKYDVSEDDIIIFYIRDLPKGIIALGQTFSKMIKNTENVEIYNDMNMNRYCIELNNIIIYDKSRGIKSFEFTLVDKYTSFISFCKEHIKGDNTFNHIICSDVGLKLSKLILQKKEIVLNEKKVEKKLDKVLSNVVYEEINDNLVRNIPIMLIPCSQLVRNIDNILSEFISNIIKHYKFCKMCERVNKNIYELVLTLNNIDLDDIEIIYDNDDILKNYLNDTLCENMSNIEYVKIHIIKKDNIILFEYTTLVENLY</sequence>
<evidence type="ECO:0000313" key="1">
    <source>
        <dbReference type="EMBL" id="QHS90434.1"/>
    </source>
</evidence>
<name>A0A6C0BFA4_9ZZZZ</name>
<dbReference type="Gene3D" id="3.10.590.10">
    <property type="entry name" value="ph1033 like domains"/>
    <property type="match status" value="1"/>
</dbReference>
<organism evidence="1">
    <name type="scientific">viral metagenome</name>
    <dbReference type="NCBI Taxonomy" id="1070528"/>
    <lineage>
        <taxon>unclassified sequences</taxon>
        <taxon>metagenomes</taxon>
        <taxon>organismal metagenomes</taxon>
    </lineage>
</organism>
<accession>A0A6C0BFA4</accession>
<protein>
    <submittedName>
        <fullName evidence="1">Uncharacterized protein</fullName>
    </submittedName>
</protein>
<dbReference type="EMBL" id="MN739136">
    <property type="protein sequence ID" value="QHS90434.1"/>
    <property type="molecule type" value="Genomic_DNA"/>
</dbReference>
<reference evidence="1" key="1">
    <citation type="journal article" date="2020" name="Nature">
        <title>Giant virus diversity and host interactions through global metagenomics.</title>
        <authorList>
            <person name="Schulz F."/>
            <person name="Roux S."/>
            <person name="Paez-Espino D."/>
            <person name="Jungbluth S."/>
            <person name="Walsh D.A."/>
            <person name="Denef V.J."/>
            <person name="McMahon K.D."/>
            <person name="Konstantinidis K.T."/>
            <person name="Eloe-Fadrosh E.A."/>
            <person name="Kyrpides N.C."/>
            <person name="Woyke T."/>
        </authorList>
    </citation>
    <scope>NUCLEOTIDE SEQUENCE</scope>
    <source>
        <strain evidence="1">GVMAG-M-3300010160-60</strain>
    </source>
</reference>
<proteinExistence type="predicted"/>